<organism evidence="4 5">
    <name type="scientific">Mucilaginibacter terrae</name>
    <dbReference type="NCBI Taxonomy" id="1955052"/>
    <lineage>
        <taxon>Bacteria</taxon>
        <taxon>Pseudomonadati</taxon>
        <taxon>Bacteroidota</taxon>
        <taxon>Sphingobacteriia</taxon>
        <taxon>Sphingobacteriales</taxon>
        <taxon>Sphingobacteriaceae</taxon>
        <taxon>Mucilaginibacter</taxon>
    </lineage>
</organism>
<dbReference type="Gene3D" id="2.60.40.10">
    <property type="entry name" value="Immunoglobulins"/>
    <property type="match status" value="1"/>
</dbReference>
<feature type="domain" description="Sialate O-acetylesterase" evidence="3">
    <location>
        <begin position="105"/>
        <end position="355"/>
    </location>
</feature>
<evidence type="ECO:0000313" key="4">
    <source>
        <dbReference type="EMBL" id="MDT3402882.1"/>
    </source>
</evidence>
<dbReference type="InterPro" id="IPR039329">
    <property type="entry name" value="SIAE"/>
</dbReference>
<dbReference type="RefSeq" id="WP_311949570.1">
    <property type="nucleotide sequence ID" value="NZ_JAVLVU010000001.1"/>
</dbReference>
<dbReference type="GO" id="GO:0001681">
    <property type="term" value="F:sialate O-acetylesterase activity"/>
    <property type="evidence" value="ECO:0007669"/>
    <property type="project" value="UniProtKB-EC"/>
</dbReference>
<sequence>MIKQFTLALITLLICVTASAQIRLPKVIASNMVLQQKQPVPVWGWAKAGRTVKVTFGSQTKTATADTAGYWKVTLSSLKANDKPQDLLISSDTSNIKLTNILVGEVWLCSGQSNMEYTMRLMKNYTKPAKGIDSAELELTTNNPQIRLFKVEKKLSLPDVITTGWNECGGEALAQMSAAGYYFAKNLQAKLHVPIGIISSSWGGSRIEPWTAPSAYTVLPAFAKEAAQTPLMIDEVEPGKNYKSMIEPLAPFALHGFLWYQGESNCMLNEPGMRYADKMQALVDGWRKQWNQPKAPFYSVLIAPHYYTRRKDKVPHTPQTEAEFWEQQVQSTQIPNTALITITDLVDDLPNIHPSYKWEIGRRLSLLALAKDYGVKNLTYSGPMYKSMQVTDNKIVLKFTDAAGLKTSDGKAPDFFTIAGADGNYVEAKAEISGNTITLSSPQVAKPTTARFAWTEIARPNLVNGAGLPAVPFRTDGLKWEYKK</sequence>
<evidence type="ECO:0000259" key="3">
    <source>
        <dbReference type="Pfam" id="PF03629"/>
    </source>
</evidence>
<gene>
    <name evidence="4" type="ORF">QE417_001954</name>
</gene>
<dbReference type="EMBL" id="JAVLVU010000001">
    <property type="protein sequence ID" value="MDT3402882.1"/>
    <property type="molecule type" value="Genomic_DNA"/>
</dbReference>
<feature type="signal peptide" evidence="2">
    <location>
        <begin position="1"/>
        <end position="20"/>
    </location>
</feature>
<dbReference type="PANTHER" id="PTHR22901:SF0">
    <property type="entry name" value="SIALATE O-ACETYLESTERASE"/>
    <property type="match status" value="1"/>
</dbReference>
<dbReference type="EC" id="3.1.1.53" evidence="4"/>
<protein>
    <submittedName>
        <fullName evidence="4">Sialate O-acetylesterase</fullName>
        <ecNumber evidence="4">3.1.1.53</ecNumber>
    </submittedName>
</protein>
<keyword evidence="1 4" id="KW-0378">Hydrolase</keyword>
<dbReference type="Proteomes" id="UP001258315">
    <property type="component" value="Unassembled WGS sequence"/>
</dbReference>
<feature type="chain" id="PRO_5045961065" evidence="2">
    <location>
        <begin position="21"/>
        <end position="484"/>
    </location>
</feature>
<name>A0ABU3GT00_9SPHI</name>
<evidence type="ECO:0000256" key="2">
    <source>
        <dbReference type="SAM" id="SignalP"/>
    </source>
</evidence>
<dbReference type="Pfam" id="PF03629">
    <property type="entry name" value="SASA"/>
    <property type="match status" value="1"/>
</dbReference>
<evidence type="ECO:0000256" key="1">
    <source>
        <dbReference type="ARBA" id="ARBA00022801"/>
    </source>
</evidence>
<proteinExistence type="predicted"/>
<dbReference type="InterPro" id="IPR005181">
    <property type="entry name" value="SASA"/>
</dbReference>
<comment type="caution">
    <text evidence="4">The sequence shown here is derived from an EMBL/GenBank/DDBJ whole genome shotgun (WGS) entry which is preliminary data.</text>
</comment>
<keyword evidence="2" id="KW-0732">Signal</keyword>
<dbReference type="InterPro" id="IPR013783">
    <property type="entry name" value="Ig-like_fold"/>
</dbReference>
<dbReference type="SUPFAM" id="SSF52266">
    <property type="entry name" value="SGNH hydrolase"/>
    <property type="match status" value="1"/>
</dbReference>
<dbReference type="InterPro" id="IPR036514">
    <property type="entry name" value="SGNH_hydro_sf"/>
</dbReference>
<dbReference type="PANTHER" id="PTHR22901">
    <property type="entry name" value="SIALATE O-ACETYLESTERASE"/>
    <property type="match status" value="1"/>
</dbReference>
<keyword evidence="5" id="KW-1185">Reference proteome</keyword>
<evidence type="ECO:0000313" key="5">
    <source>
        <dbReference type="Proteomes" id="UP001258315"/>
    </source>
</evidence>
<dbReference type="Gene3D" id="3.40.50.1110">
    <property type="entry name" value="SGNH hydrolase"/>
    <property type="match status" value="1"/>
</dbReference>
<accession>A0ABU3GT00</accession>
<reference evidence="5" key="1">
    <citation type="submission" date="2023-07" db="EMBL/GenBank/DDBJ databases">
        <title>Functional and genomic diversity of the sorghum phyllosphere microbiome.</title>
        <authorList>
            <person name="Shade A."/>
        </authorList>
    </citation>
    <scope>NUCLEOTIDE SEQUENCE [LARGE SCALE GENOMIC DNA]</scope>
    <source>
        <strain evidence="5">SORGH_AS_0422</strain>
    </source>
</reference>